<evidence type="ECO:0000313" key="2">
    <source>
        <dbReference type="Proteomes" id="UP001177021"/>
    </source>
</evidence>
<evidence type="ECO:0000313" key="1">
    <source>
        <dbReference type="EMBL" id="CAJ2669579.1"/>
    </source>
</evidence>
<sequence length="700" mass="78684">MGTVEMMITFHMKTLVFFLCLFLSSFGENLLTCETTSPHDSIYHCNENESQNHHCETFALFFTNSHYSSLSNLTLYLGLNKFIIAETNGFSAETEFLPYNHPLLIPIDCKCKKSGFFQAELTKTTIKGENFYDISQSLEGLTTCKGIKDSNIGVSPWNLDSKLKVIVPLKCACPFSSFVIPKPKFLLSYPISQNDTISKLALKFNISKEAIVSANNFSSSSSSSEEEILRTRSLEPFTSILIPLNEKPFLFLDPLAKPRQPNSDFPRTNNISINSPHKKSRMRKSEVYIGLIGVAIGVFFALVVAFFFMWLKQKKVEENSCKERDLELQHLNLSVRTTSDKKVSFEGSQDTLESKIIDATTPRKMLLETYTIEDLRKATEDFSSNCHIDGSVFHGCLNGKNLAIKRIKTEMVSKLNLGLFHDANHHHPNIINLLGTSISEGSSDSESFLVFEYAKNGSLKDWLHGGLAIKNQFIASCYCFLNWDQRLRICLDVASALDYMHNVMNPSYVHRNVKSRNIFLDEEFGAKIGNFGMASFVENETEDSRFYSTNYASWSIGYLAPEYVHQGIVSTSIDIFAYGIVLLEILSGQTPISGSNDRGEGSVWLSDKIKTTLMSETNVNELLREWIDSALGDNYSFDAALEVANIARACVEEDCSLRPNAREIVEKISRLVEELPNEEHQILMSESSCKPLVEGLGSNM</sequence>
<protein>
    <submittedName>
        <fullName evidence="1">Uncharacterized protein</fullName>
    </submittedName>
</protein>
<dbReference type="Proteomes" id="UP001177021">
    <property type="component" value="Unassembled WGS sequence"/>
</dbReference>
<accession>A0ACB0LML4</accession>
<dbReference type="EMBL" id="CASHSV030000615">
    <property type="protein sequence ID" value="CAJ2669579.1"/>
    <property type="molecule type" value="Genomic_DNA"/>
</dbReference>
<proteinExistence type="predicted"/>
<organism evidence="1 2">
    <name type="scientific">Trifolium pratense</name>
    <name type="common">Red clover</name>
    <dbReference type="NCBI Taxonomy" id="57577"/>
    <lineage>
        <taxon>Eukaryota</taxon>
        <taxon>Viridiplantae</taxon>
        <taxon>Streptophyta</taxon>
        <taxon>Embryophyta</taxon>
        <taxon>Tracheophyta</taxon>
        <taxon>Spermatophyta</taxon>
        <taxon>Magnoliopsida</taxon>
        <taxon>eudicotyledons</taxon>
        <taxon>Gunneridae</taxon>
        <taxon>Pentapetalae</taxon>
        <taxon>rosids</taxon>
        <taxon>fabids</taxon>
        <taxon>Fabales</taxon>
        <taxon>Fabaceae</taxon>
        <taxon>Papilionoideae</taxon>
        <taxon>50 kb inversion clade</taxon>
        <taxon>NPAAA clade</taxon>
        <taxon>Hologalegina</taxon>
        <taxon>IRL clade</taxon>
        <taxon>Trifolieae</taxon>
        <taxon>Trifolium</taxon>
    </lineage>
</organism>
<comment type="caution">
    <text evidence="1">The sequence shown here is derived from an EMBL/GenBank/DDBJ whole genome shotgun (WGS) entry which is preliminary data.</text>
</comment>
<gene>
    <name evidence="1" type="ORF">MILVUS5_LOCUS33768</name>
</gene>
<keyword evidence="2" id="KW-1185">Reference proteome</keyword>
<reference evidence="1" key="1">
    <citation type="submission" date="2023-10" db="EMBL/GenBank/DDBJ databases">
        <authorList>
            <person name="Rodriguez Cubillos JULIANA M."/>
            <person name="De Vega J."/>
        </authorList>
    </citation>
    <scope>NUCLEOTIDE SEQUENCE</scope>
</reference>
<name>A0ACB0LML4_TRIPR</name>